<comment type="caution">
    <text evidence="3">The sequence shown here is derived from an EMBL/GenBank/DDBJ whole genome shotgun (WGS) entry which is preliminary data.</text>
</comment>
<dbReference type="AlphaFoldDB" id="A0A811UA05"/>
<feature type="compositionally biased region" description="Low complexity" evidence="1">
    <location>
        <begin position="68"/>
        <end position="77"/>
    </location>
</feature>
<dbReference type="OrthoDB" id="8194050at2759"/>
<evidence type="ECO:0000256" key="1">
    <source>
        <dbReference type="SAM" id="MobiDB-lite"/>
    </source>
</evidence>
<evidence type="ECO:0000313" key="4">
    <source>
        <dbReference type="Proteomes" id="UP000606786"/>
    </source>
</evidence>
<proteinExistence type="predicted"/>
<keyword evidence="2" id="KW-0732">Signal</keyword>
<protein>
    <submittedName>
        <fullName evidence="3">(Mediterranean fruit fly) hypothetical protein</fullName>
    </submittedName>
</protein>
<dbReference type="EMBL" id="CAJHJT010000001">
    <property type="protein sequence ID" value="CAD6995671.1"/>
    <property type="molecule type" value="Genomic_DNA"/>
</dbReference>
<organism evidence="3 4">
    <name type="scientific">Ceratitis capitata</name>
    <name type="common">Mediterranean fruit fly</name>
    <name type="synonym">Tephritis capitata</name>
    <dbReference type="NCBI Taxonomy" id="7213"/>
    <lineage>
        <taxon>Eukaryota</taxon>
        <taxon>Metazoa</taxon>
        <taxon>Ecdysozoa</taxon>
        <taxon>Arthropoda</taxon>
        <taxon>Hexapoda</taxon>
        <taxon>Insecta</taxon>
        <taxon>Pterygota</taxon>
        <taxon>Neoptera</taxon>
        <taxon>Endopterygota</taxon>
        <taxon>Diptera</taxon>
        <taxon>Brachycera</taxon>
        <taxon>Muscomorpha</taxon>
        <taxon>Tephritoidea</taxon>
        <taxon>Tephritidae</taxon>
        <taxon>Ceratitis</taxon>
        <taxon>Ceratitis</taxon>
    </lineage>
</organism>
<feature type="compositionally biased region" description="Polar residues" evidence="1">
    <location>
        <begin position="78"/>
        <end position="89"/>
    </location>
</feature>
<keyword evidence="4" id="KW-1185">Reference proteome</keyword>
<dbReference type="Proteomes" id="UP000606786">
    <property type="component" value="Unassembled WGS sequence"/>
</dbReference>
<gene>
    <name evidence="3" type="ORF">CCAP1982_LOCUS4378</name>
</gene>
<sequence>MQQAEHNRQVLSLLLLLIQTCDDQNGRALERSRKHLLNALIDMDSKLTNESGKTAHHKGDLVSQPVATTTTRSSETTLRQSVTTNSPSPASTITDTGAWTTTITPAITQSSTTKFEIRVEDPEESTAHTIASSNISVNGGGSSSSNSDERALELLKSLYSLASKFTSRR</sequence>
<name>A0A811UA05_CERCA</name>
<feature type="region of interest" description="Disordered" evidence="1">
    <location>
        <begin position="50"/>
        <end position="97"/>
    </location>
</feature>
<accession>A0A811UA05</accession>
<evidence type="ECO:0000256" key="2">
    <source>
        <dbReference type="SAM" id="SignalP"/>
    </source>
</evidence>
<reference evidence="3" key="1">
    <citation type="submission" date="2020-11" db="EMBL/GenBank/DDBJ databases">
        <authorList>
            <person name="Whitehead M."/>
        </authorList>
    </citation>
    <scope>NUCLEOTIDE SEQUENCE</scope>
    <source>
        <strain evidence="3">EGII</strain>
    </source>
</reference>
<feature type="chain" id="PRO_5032267700" evidence="2">
    <location>
        <begin position="24"/>
        <end position="169"/>
    </location>
</feature>
<feature type="signal peptide" evidence="2">
    <location>
        <begin position="1"/>
        <end position="23"/>
    </location>
</feature>
<evidence type="ECO:0000313" key="3">
    <source>
        <dbReference type="EMBL" id="CAD6995671.1"/>
    </source>
</evidence>